<dbReference type="InterPro" id="IPR000700">
    <property type="entry name" value="PAS-assoc_C"/>
</dbReference>
<dbReference type="GO" id="GO:0009927">
    <property type="term" value="F:histidine phosphotransfer kinase activity"/>
    <property type="evidence" value="ECO:0007669"/>
    <property type="project" value="TreeGrafter"/>
</dbReference>
<dbReference type="eggNOG" id="COG0745">
    <property type="taxonomic scope" value="Bacteria"/>
</dbReference>
<evidence type="ECO:0000256" key="6">
    <source>
        <dbReference type="ARBA" id="ARBA00022679"/>
    </source>
</evidence>
<protein>
    <recommendedName>
        <fullName evidence="3">histidine kinase</fullName>
        <ecNumber evidence="3">2.7.13.3</ecNumber>
    </recommendedName>
</protein>
<dbReference type="InterPro" id="IPR036097">
    <property type="entry name" value="HisK_dim/P_sf"/>
</dbReference>
<dbReference type="Pfam" id="PF13426">
    <property type="entry name" value="PAS_9"/>
    <property type="match status" value="2"/>
</dbReference>
<keyword evidence="6 18" id="KW-0808">Transferase</keyword>
<feature type="domain" description="PAC" evidence="17">
    <location>
        <begin position="654"/>
        <end position="704"/>
    </location>
</feature>
<dbReference type="PROSITE" id="PS50110">
    <property type="entry name" value="RESPONSE_REGULATORY"/>
    <property type="match status" value="1"/>
</dbReference>
<dbReference type="CDD" id="cd16922">
    <property type="entry name" value="HATPase_EvgS-ArcB-TorS-like"/>
    <property type="match status" value="1"/>
</dbReference>
<dbReference type="SMART" id="SM00091">
    <property type="entry name" value="PAS"/>
    <property type="match status" value="3"/>
</dbReference>
<keyword evidence="13" id="KW-1133">Transmembrane helix</keyword>
<dbReference type="Pfam" id="PF00512">
    <property type="entry name" value="HisKA"/>
    <property type="match status" value="1"/>
</dbReference>
<dbReference type="InterPro" id="IPR003594">
    <property type="entry name" value="HATPase_dom"/>
</dbReference>
<dbReference type="SMART" id="SM00388">
    <property type="entry name" value="HisKA"/>
    <property type="match status" value="1"/>
</dbReference>
<dbReference type="eggNOG" id="COG2205">
    <property type="taxonomic scope" value="Bacteria"/>
</dbReference>
<keyword evidence="5 12" id="KW-0597">Phosphoprotein</keyword>
<dbReference type="InterPro" id="IPR001610">
    <property type="entry name" value="PAC"/>
</dbReference>
<dbReference type="eggNOG" id="COG3290">
    <property type="taxonomic scope" value="Bacteria"/>
</dbReference>
<dbReference type="Gene3D" id="3.30.450.20">
    <property type="entry name" value="PAS domain"/>
    <property type="match status" value="4"/>
</dbReference>
<dbReference type="PANTHER" id="PTHR43047:SF72">
    <property type="entry name" value="OSMOSENSING HISTIDINE PROTEIN KINASE SLN1"/>
    <property type="match status" value="1"/>
</dbReference>
<organism evidence="18">
    <name type="scientific">Accumulibacter regalis</name>
    <dbReference type="NCBI Taxonomy" id="522306"/>
    <lineage>
        <taxon>Bacteria</taxon>
        <taxon>Pseudomonadati</taxon>
        <taxon>Pseudomonadota</taxon>
        <taxon>Betaproteobacteria</taxon>
        <taxon>Candidatus Accumulibacter</taxon>
    </lineage>
</organism>
<evidence type="ECO:0000259" key="14">
    <source>
        <dbReference type="PROSITE" id="PS50109"/>
    </source>
</evidence>
<reference evidence="18" key="2">
    <citation type="submission" date="2009-09" db="EMBL/GenBank/DDBJ databases">
        <title>Complete sequence of chromosome of Candidatus Accumulibacter phosphatis clade IIA str. UW-1.</title>
        <authorList>
            <consortium name="US DOE Joint Genome Institute"/>
            <person name="Martin H.G."/>
            <person name="Ivanova N."/>
            <person name="Kunin V."/>
            <person name="Warnecke F."/>
            <person name="Barry K."/>
            <person name="He S."/>
            <person name="Salamov A."/>
            <person name="Szeto E."/>
            <person name="Dalin E."/>
            <person name="Pangilinan J.L."/>
            <person name="Lapidus A."/>
            <person name="Lowry S."/>
            <person name="Kyrpides N.C."/>
            <person name="McMahon K.D."/>
            <person name="Hugenholtz P."/>
        </authorList>
    </citation>
    <scope>NUCLEOTIDE SEQUENCE [LARGE SCALE GENOMIC DNA]</scope>
    <source>
        <strain evidence="18">UW-1</strain>
    </source>
</reference>
<dbReference type="InterPro" id="IPR000014">
    <property type="entry name" value="PAS"/>
</dbReference>
<dbReference type="InterPro" id="IPR003661">
    <property type="entry name" value="HisK_dim/P_dom"/>
</dbReference>
<dbReference type="NCBIfam" id="TIGR00229">
    <property type="entry name" value="sensory_box"/>
    <property type="match status" value="2"/>
</dbReference>
<dbReference type="GO" id="GO:0005886">
    <property type="term" value="C:plasma membrane"/>
    <property type="evidence" value="ECO:0007669"/>
    <property type="project" value="UniProtKB-SubCell"/>
</dbReference>
<dbReference type="HOGENOM" id="CLU_278073_0_0_4"/>
<evidence type="ECO:0000259" key="17">
    <source>
        <dbReference type="PROSITE" id="PS50113"/>
    </source>
</evidence>
<dbReference type="Gene3D" id="3.30.565.10">
    <property type="entry name" value="Histidine kinase-like ATPase, C-terminal domain"/>
    <property type="match status" value="1"/>
</dbReference>
<evidence type="ECO:0000256" key="5">
    <source>
        <dbReference type="ARBA" id="ARBA00022553"/>
    </source>
</evidence>
<evidence type="ECO:0000256" key="12">
    <source>
        <dbReference type="PROSITE-ProRule" id="PRU00169"/>
    </source>
</evidence>
<dbReference type="PANTHER" id="PTHR43047">
    <property type="entry name" value="TWO-COMPONENT HISTIDINE PROTEIN KINASE"/>
    <property type="match status" value="1"/>
</dbReference>
<evidence type="ECO:0000256" key="7">
    <source>
        <dbReference type="ARBA" id="ARBA00022741"/>
    </source>
</evidence>
<dbReference type="GO" id="GO:0005524">
    <property type="term" value="F:ATP binding"/>
    <property type="evidence" value="ECO:0007669"/>
    <property type="project" value="UniProtKB-KW"/>
</dbReference>
<comment type="catalytic activity">
    <reaction evidence="1">
        <text>ATP + protein L-histidine = ADP + protein N-phospho-L-histidine.</text>
        <dbReference type="EC" id="2.7.13.3"/>
    </reaction>
</comment>
<feature type="domain" description="Response regulatory" evidence="15">
    <location>
        <begin position="994"/>
        <end position="1113"/>
    </location>
</feature>
<feature type="domain" description="Histidine kinase" evidence="14">
    <location>
        <begin position="743"/>
        <end position="959"/>
    </location>
</feature>
<keyword evidence="13" id="KW-0812">Transmembrane</keyword>
<evidence type="ECO:0000256" key="2">
    <source>
        <dbReference type="ARBA" id="ARBA00004236"/>
    </source>
</evidence>
<keyword evidence="8 18" id="KW-0418">Kinase</keyword>
<dbReference type="STRING" id="522306.CAP2UW1_2606"/>
<dbReference type="PROSITE" id="PS50109">
    <property type="entry name" value="HIS_KIN"/>
    <property type="match status" value="1"/>
</dbReference>
<dbReference type="SUPFAM" id="SSF55785">
    <property type="entry name" value="PYP-like sensor domain (PAS domain)"/>
    <property type="match status" value="4"/>
</dbReference>
<dbReference type="SUPFAM" id="SSF52172">
    <property type="entry name" value="CheY-like"/>
    <property type="match status" value="1"/>
</dbReference>
<evidence type="ECO:0000256" key="9">
    <source>
        <dbReference type="ARBA" id="ARBA00022840"/>
    </source>
</evidence>
<feature type="domain" description="PAC" evidence="17">
    <location>
        <begin position="401"/>
        <end position="453"/>
    </location>
</feature>
<comment type="subcellular location">
    <subcellularLocation>
        <location evidence="2">Cell membrane</location>
    </subcellularLocation>
</comment>
<dbReference type="OrthoDB" id="8579121at2"/>
<keyword evidence="10" id="KW-0902">Two-component regulatory system</keyword>
<evidence type="ECO:0000256" key="13">
    <source>
        <dbReference type="SAM" id="Phobius"/>
    </source>
</evidence>
<feature type="transmembrane region" description="Helical" evidence="13">
    <location>
        <begin position="334"/>
        <end position="355"/>
    </location>
</feature>
<keyword evidence="4" id="KW-1003">Cell membrane</keyword>
<proteinExistence type="predicted"/>
<dbReference type="CDD" id="cd12915">
    <property type="entry name" value="PDC2_DGC_like"/>
    <property type="match status" value="1"/>
</dbReference>
<evidence type="ECO:0000259" key="16">
    <source>
        <dbReference type="PROSITE" id="PS50112"/>
    </source>
</evidence>
<dbReference type="Pfam" id="PF00072">
    <property type="entry name" value="Response_reg"/>
    <property type="match status" value="1"/>
</dbReference>
<dbReference type="KEGG" id="app:CAP2UW1_2606"/>
<dbReference type="EC" id="2.7.13.3" evidence="3"/>
<sequence precursor="true">MSPLPPSQRRAALLLALLLLLASWLAAFGFMLWRLHGETLDNGAQTARMHARNFAEHLTQSLQVIDLMAGGFEPRGDDPQDEVKTGQRLAATLRPNPFLRSLSLLDASGRIIASSNPENLGVAVEQTGFFPAAVPSAEILRVGRPWLGRDFAGGSAASATSPVTAAEASFIPVLRRLTADGGLWLLAALNPDYFINHGTQLLDAESGRIQWLRYDDVLLASTAPHELPGISGAAGAVGELLRSLEHGELVQVLGDGREALTAYRASRQFPVVVAVHLDREHVLAAWQSEAWRLTGIVVPIMLALSCAAIALWYRQQRIAAQQRELERERRLVASVFEASAASILITTASGEILAANPAFEQITGYSRAEVIGINPRILKSGLNPPQTYEDLWETISHGAVWRGELQNRKKSGELYWEALAISPVVDDHGKITHFIGVAPDITEGKLAEQALRASFSLLDATLDSTTDGILVVDRNGKAAKWNRAFLDMWQAPAVAAAADNEEAVVAQALGQLASSGRGLTEVTGPHPNPAAGSLDQIELADGRVFERYSQPQRIGEQIVGRVWCFHDVTRQKRTEAELRASEQQFRALFADSPVSILVHDRESGEIIDANPTAWTAYGLSSLQELQASDFWLAPPYSFAEALSWIRKAAAHGKQQFEWRNQRRDGELFWEHVTLSRVTIGGVERILATAIDISDRKRAEQQLAEYGEHLEVLVDERTTALAQARTAIADAQAANAAKTEFLSRMSHELRTPLNAILGFGQLLALPGDAPLSAQQADNVQEILRAGRHLLEQVNEVLDLARIESGRIELSLEAVPLSSVVAECVALVRPLAEARGVSIDAAIDDSMLQADPTRLRQVILNLLSNAIKYNREHGTVRLDNTREGERLRFAVTDSGRGIASEHLPRLFQPFERLESSYEGIEGSGVGLALSKRLVEMMAGSIRVDSRIGVGSTFSFDLPLARVPAATAAAEAANTGMPPAVAADTATLATAGRQRRRVLHIEDNPATLKLVRKLLGGRSDVEVDDAGSGEVGLALACATTPDLILLDIDLPGQDGFATLRRLRANAPTAAVPVIAVTSDSDAMRRDVDHGDTAGFADYLSKPLDVRRFQDVVGRFLGSQPDEAAEADLRTTGAAAVAERPA</sequence>
<dbReference type="PRINTS" id="PR00344">
    <property type="entry name" value="BCTRLSENSOR"/>
</dbReference>
<name>C7RS69_ACCRE</name>
<evidence type="ECO:0000256" key="3">
    <source>
        <dbReference type="ARBA" id="ARBA00012438"/>
    </source>
</evidence>
<dbReference type="EMBL" id="CP001715">
    <property type="protein sequence ID" value="ACV35892.1"/>
    <property type="molecule type" value="Genomic_DNA"/>
</dbReference>
<evidence type="ECO:0000256" key="8">
    <source>
        <dbReference type="ARBA" id="ARBA00022777"/>
    </source>
</evidence>
<accession>C7RS69</accession>
<feature type="domain" description="PAS" evidence="16">
    <location>
        <begin position="328"/>
        <end position="372"/>
    </location>
</feature>
<dbReference type="Pfam" id="PF02518">
    <property type="entry name" value="HATPase_c"/>
    <property type="match status" value="1"/>
</dbReference>
<dbReference type="InterPro" id="IPR011006">
    <property type="entry name" value="CheY-like_superfamily"/>
</dbReference>
<dbReference type="SMART" id="SM00448">
    <property type="entry name" value="REC"/>
    <property type="match status" value="1"/>
</dbReference>
<evidence type="ECO:0000256" key="4">
    <source>
        <dbReference type="ARBA" id="ARBA00022475"/>
    </source>
</evidence>
<dbReference type="InterPro" id="IPR036890">
    <property type="entry name" value="HATPase_C_sf"/>
</dbReference>
<keyword evidence="7" id="KW-0547">Nucleotide-binding</keyword>
<dbReference type="SMART" id="SM00086">
    <property type="entry name" value="PAC"/>
    <property type="match status" value="2"/>
</dbReference>
<dbReference type="PROSITE" id="PS50113">
    <property type="entry name" value="PAC"/>
    <property type="match status" value="2"/>
</dbReference>
<keyword evidence="9" id="KW-0067">ATP-binding</keyword>
<dbReference type="InterPro" id="IPR004358">
    <property type="entry name" value="Sig_transdc_His_kin-like_C"/>
</dbReference>
<dbReference type="CDD" id="cd00130">
    <property type="entry name" value="PAS"/>
    <property type="match status" value="2"/>
</dbReference>
<dbReference type="GO" id="GO:0000155">
    <property type="term" value="F:phosphorelay sensor kinase activity"/>
    <property type="evidence" value="ECO:0007669"/>
    <property type="project" value="InterPro"/>
</dbReference>
<gene>
    <name evidence="18" type="ordered locus">CAP2UW1_2606</name>
</gene>
<dbReference type="InterPro" id="IPR005467">
    <property type="entry name" value="His_kinase_dom"/>
</dbReference>
<evidence type="ECO:0000256" key="11">
    <source>
        <dbReference type="ARBA" id="ARBA00023136"/>
    </source>
</evidence>
<dbReference type="CDD" id="cd00082">
    <property type="entry name" value="HisKA"/>
    <property type="match status" value="1"/>
</dbReference>
<dbReference type="FunFam" id="3.30.565.10:FF:000023">
    <property type="entry name" value="PAS domain-containing sensor histidine kinase"/>
    <property type="match status" value="1"/>
</dbReference>
<dbReference type="PROSITE" id="PS50112">
    <property type="entry name" value="PAS"/>
    <property type="match status" value="1"/>
</dbReference>
<dbReference type="SMART" id="SM00387">
    <property type="entry name" value="HATPase_c"/>
    <property type="match status" value="1"/>
</dbReference>
<feature type="modified residue" description="4-aspartylphosphate" evidence="12">
    <location>
        <position position="1044"/>
    </location>
</feature>
<keyword evidence="11 13" id="KW-0472">Membrane</keyword>
<dbReference type="SUPFAM" id="SSF55874">
    <property type="entry name" value="ATPase domain of HSP90 chaperone/DNA topoisomerase II/histidine kinase"/>
    <property type="match status" value="1"/>
</dbReference>
<evidence type="ECO:0000256" key="1">
    <source>
        <dbReference type="ARBA" id="ARBA00000085"/>
    </source>
</evidence>
<feature type="transmembrane region" description="Helical" evidence="13">
    <location>
        <begin position="290"/>
        <end position="313"/>
    </location>
</feature>
<evidence type="ECO:0000313" key="18">
    <source>
        <dbReference type="EMBL" id="ACV35892.1"/>
    </source>
</evidence>
<reference evidence="18" key="1">
    <citation type="submission" date="2009-08" db="EMBL/GenBank/DDBJ databases">
        <authorList>
            <consortium name="US DOE Joint Genome Institute"/>
            <person name="Lucas S."/>
            <person name="Copeland A."/>
            <person name="Lapidus A."/>
            <person name="Glavina del Rio T."/>
            <person name="Dalin E."/>
            <person name="Tice H."/>
            <person name="Bruce D."/>
            <person name="Barry K."/>
            <person name="Pitluck S."/>
            <person name="Lowry S."/>
            <person name="Larimer F."/>
            <person name="Land M."/>
            <person name="Hauser L."/>
            <person name="Kyrpides N."/>
            <person name="Ivanova N."/>
            <person name="McMahon K.D."/>
            <person name="Hugenholtz P."/>
        </authorList>
    </citation>
    <scope>NUCLEOTIDE SEQUENCE</scope>
    <source>
        <strain evidence="18">UW-1</strain>
    </source>
</reference>
<dbReference type="Gene3D" id="1.10.287.130">
    <property type="match status" value="1"/>
</dbReference>
<dbReference type="SUPFAM" id="SSF47384">
    <property type="entry name" value="Homodimeric domain of signal transducing histidine kinase"/>
    <property type="match status" value="1"/>
</dbReference>
<dbReference type="Gene3D" id="3.40.50.2300">
    <property type="match status" value="1"/>
</dbReference>
<dbReference type="InterPro" id="IPR035965">
    <property type="entry name" value="PAS-like_dom_sf"/>
</dbReference>
<evidence type="ECO:0000256" key="10">
    <source>
        <dbReference type="ARBA" id="ARBA00023012"/>
    </source>
</evidence>
<dbReference type="AlphaFoldDB" id="C7RS69"/>
<dbReference type="InterPro" id="IPR001789">
    <property type="entry name" value="Sig_transdc_resp-reg_receiver"/>
</dbReference>
<evidence type="ECO:0000259" key="15">
    <source>
        <dbReference type="PROSITE" id="PS50110"/>
    </source>
</evidence>